<proteinExistence type="predicted"/>
<dbReference type="Proteomes" id="UP000887579">
    <property type="component" value="Unplaced"/>
</dbReference>
<protein>
    <submittedName>
        <fullName evidence="2">Uncharacterized protein</fullName>
    </submittedName>
</protein>
<accession>A0AC34G8Q6</accession>
<sequence length="109" mass="12860">MDMNSLQRALPSSTSNLGRVYTFKNPYPQRFSILYHIIDYMIKNLKSGKTWKKLLMTCKFFFFKKPIVPVGCLEIKCDMKCKAYGQNFDVTLPFPKLWIFDSLETKRES</sequence>
<evidence type="ECO:0000313" key="2">
    <source>
        <dbReference type="WBParaSite" id="ES5_v2.g26124.t1"/>
    </source>
</evidence>
<evidence type="ECO:0000313" key="1">
    <source>
        <dbReference type="Proteomes" id="UP000887579"/>
    </source>
</evidence>
<reference evidence="2" key="1">
    <citation type="submission" date="2022-11" db="UniProtKB">
        <authorList>
            <consortium name="WormBaseParasite"/>
        </authorList>
    </citation>
    <scope>IDENTIFICATION</scope>
</reference>
<dbReference type="WBParaSite" id="ES5_v2.g26124.t1">
    <property type="protein sequence ID" value="ES5_v2.g26124.t1"/>
    <property type="gene ID" value="ES5_v2.g26124"/>
</dbReference>
<name>A0AC34G8Q6_9BILA</name>
<organism evidence="1 2">
    <name type="scientific">Panagrolaimus sp. ES5</name>
    <dbReference type="NCBI Taxonomy" id="591445"/>
    <lineage>
        <taxon>Eukaryota</taxon>
        <taxon>Metazoa</taxon>
        <taxon>Ecdysozoa</taxon>
        <taxon>Nematoda</taxon>
        <taxon>Chromadorea</taxon>
        <taxon>Rhabditida</taxon>
        <taxon>Tylenchina</taxon>
        <taxon>Panagrolaimomorpha</taxon>
        <taxon>Panagrolaimoidea</taxon>
        <taxon>Panagrolaimidae</taxon>
        <taxon>Panagrolaimus</taxon>
    </lineage>
</organism>